<gene>
    <name evidence="2" type="primary">WPM_01256</name>
    <name evidence="2" type="ORF">TNCT_490831</name>
</gene>
<protein>
    <recommendedName>
        <fullName evidence="1">VOC domain-containing protein</fullName>
    </recommendedName>
</protein>
<reference evidence="2" key="1">
    <citation type="submission" date="2020-07" db="EMBL/GenBank/DDBJ databases">
        <title>Multicomponent nature underlies the extraordinary mechanical properties of spider dragline silk.</title>
        <authorList>
            <person name="Kono N."/>
            <person name="Nakamura H."/>
            <person name="Mori M."/>
            <person name="Yoshida Y."/>
            <person name="Ohtoshi R."/>
            <person name="Malay A.D."/>
            <person name="Moran D.A.P."/>
            <person name="Tomita M."/>
            <person name="Numata K."/>
            <person name="Arakawa K."/>
        </authorList>
    </citation>
    <scope>NUCLEOTIDE SEQUENCE</scope>
</reference>
<dbReference type="InterPro" id="IPR037523">
    <property type="entry name" value="VOC_core"/>
</dbReference>
<dbReference type="Proteomes" id="UP000887116">
    <property type="component" value="Unassembled WGS sequence"/>
</dbReference>
<dbReference type="PROSITE" id="PS51819">
    <property type="entry name" value="VOC"/>
    <property type="match status" value="1"/>
</dbReference>
<dbReference type="AlphaFoldDB" id="A0A8X6GGG6"/>
<organism evidence="2 3">
    <name type="scientific">Trichonephila clavata</name>
    <name type="common">Joro spider</name>
    <name type="synonym">Nephila clavata</name>
    <dbReference type="NCBI Taxonomy" id="2740835"/>
    <lineage>
        <taxon>Eukaryota</taxon>
        <taxon>Metazoa</taxon>
        <taxon>Ecdysozoa</taxon>
        <taxon>Arthropoda</taxon>
        <taxon>Chelicerata</taxon>
        <taxon>Arachnida</taxon>
        <taxon>Araneae</taxon>
        <taxon>Araneomorphae</taxon>
        <taxon>Entelegynae</taxon>
        <taxon>Araneoidea</taxon>
        <taxon>Nephilidae</taxon>
        <taxon>Trichonephila</taxon>
    </lineage>
</organism>
<comment type="caution">
    <text evidence="2">The sequence shown here is derived from an EMBL/GenBank/DDBJ whole genome shotgun (WGS) entry which is preliminary data.</text>
</comment>
<evidence type="ECO:0000313" key="2">
    <source>
        <dbReference type="EMBL" id="GFR03887.1"/>
    </source>
</evidence>
<dbReference type="EMBL" id="BMAO01025618">
    <property type="protein sequence ID" value="GFR03887.1"/>
    <property type="molecule type" value="Genomic_DNA"/>
</dbReference>
<feature type="domain" description="VOC" evidence="1">
    <location>
        <begin position="4"/>
        <end position="128"/>
    </location>
</feature>
<dbReference type="Pfam" id="PF00903">
    <property type="entry name" value="Glyoxalase"/>
    <property type="match status" value="1"/>
</dbReference>
<dbReference type="PANTHER" id="PTHR34109">
    <property type="entry name" value="BNAUNNG04460D PROTEIN-RELATED"/>
    <property type="match status" value="1"/>
</dbReference>
<accession>A0A8X6GGG6</accession>
<keyword evidence="3" id="KW-1185">Reference proteome</keyword>
<sequence>MTELLGKIIPILIIKDATSAIELYKQALNAKVLEIHFDENNKNIVMHAAIQIGDSLVYIDDVQSNSIAGGNVLQAAKLCVYVENADELFNKAVSKGMQVEKPLENMHWGYRFGVVKDEYGIQWCFSSPLKK</sequence>
<dbReference type="SUPFAM" id="SSF54593">
    <property type="entry name" value="Glyoxalase/Bleomycin resistance protein/Dihydroxybiphenyl dioxygenase"/>
    <property type="match status" value="1"/>
</dbReference>
<dbReference type="Gene3D" id="3.30.720.120">
    <property type="match status" value="1"/>
</dbReference>
<proteinExistence type="predicted"/>
<name>A0A8X6GGG6_TRICU</name>
<evidence type="ECO:0000313" key="3">
    <source>
        <dbReference type="Proteomes" id="UP000887116"/>
    </source>
</evidence>
<evidence type="ECO:0000259" key="1">
    <source>
        <dbReference type="PROSITE" id="PS51819"/>
    </source>
</evidence>
<dbReference type="Gene3D" id="3.30.720.110">
    <property type="match status" value="1"/>
</dbReference>
<dbReference type="InterPro" id="IPR004360">
    <property type="entry name" value="Glyas_Fos-R_dOase_dom"/>
</dbReference>
<dbReference type="PANTHER" id="PTHR34109:SF1">
    <property type="entry name" value="VOC DOMAIN-CONTAINING PROTEIN"/>
    <property type="match status" value="1"/>
</dbReference>
<dbReference type="InterPro" id="IPR029068">
    <property type="entry name" value="Glyas_Bleomycin-R_OHBP_Dase"/>
</dbReference>